<gene>
    <name evidence="2" type="ORF">GCM10009721_07930</name>
</gene>
<accession>A0ABQ2HPM3</accession>
<keyword evidence="3" id="KW-1185">Reference proteome</keyword>
<reference evidence="3" key="1">
    <citation type="journal article" date="2019" name="Int. J. Syst. Evol. Microbiol.">
        <title>The Global Catalogue of Microorganisms (GCM) 10K type strain sequencing project: providing services to taxonomists for standard genome sequencing and annotation.</title>
        <authorList>
            <consortium name="The Broad Institute Genomics Platform"/>
            <consortium name="The Broad Institute Genome Sequencing Center for Infectious Disease"/>
            <person name="Wu L."/>
            <person name="Ma J."/>
        </authorList>
    </citation>
    <scope>NUCLEOTIDE SEQUENCE [LARGE SCALE GENOMIC DNA]</scope>
    <source>
        <strain evidence="3">JCM 1365</strain>
    </source>
</reference>
<evidence type="ECO:0000313" key="2">
    <source>
        <dbReference type="EMBL" id="GGM85627.1"/>
    </source>
</evidence>
<name>A0ABQ2HPM3_9MICO</name>
<feature type="compositionally biased region" description="Low complexity" evidence="1">
    <location>
        <begin position="9"/>
        <end position="21"/>
    </location>
</feature>
<evidence type="ECO:0008006" key="4">
    <source>
        <dbReference type="Google" id="ProtNLM"/>
    </source>
</evidence>
<dbReference type="Proteomes" id="UP000623461">
    <property type="component" value="Unassembled WGS sequence"/>
</dbReference>
<dbReference type="Pfam" id="PF07366">
    <property type="entry name" value="SnoaL"/>
    <property type="match status" value="1"/>
</dbReference>
<evidence type="ECO:0000256" key="1">
    <source>
        <dbReference type="SAM" id="MobiDB-lite"/>
    </source>
</evidence>
<dbReference type="RefSeq" id="WP_081920221.1">
    <property type="nucleotide sequence ID" value="NZ_BMNZ01000001.1"/>
</dbReference>
<dbReference type="EMBL" id="BMNZ01000001">
    <property type="protein sequence ID" value="GGM85627.1"/>
    <property type="molecule type" value="Genomic_DNA"/>
</dbReference>
<dbReference type="InterPro" id="IPR032710">
    <property type="entry name" value="NTF2-like_dom_sf"/>
</dbReference>
<evidence type="ECO:0000313" key="3">
    <source>
        <dbReference type="Proteomes" id="UP000623461"/>
    </source>
</evidence>
<dbReference type="InterPro" id="IPR009959">
    <property type="entry name" value="Cyclase_SnoaL-like"/>
</dbReference>
<dbReference type="Gene3D" id="3.10.450.50">
    <property type="match status" value="1"/>
</dbReference>
<proteinExistence type="predicted"/>
<dbReference type="SUPFAM" id="SSF54427">
    <property type="entry name" value="NTF2-like"/>
    <property type="match status" value="1"/>
</dbReference>
<sequence length="182" mass="19819">MSRRPDPHATTTVGQTATPPTEDVQQAHQLLTRGFHLMESWDDAEASAIIAPHYTNAEASPEPPPARQPGIAGVRATYDWLHTAYEDLHWTMDKIVAEGEWVVARTTMSGRHSGPFTTYSPDGQVASEIPATGLRFAVSQSHWYRIADGQLVEHEADRDDLGQAMQLGWFAATTPSAGKAAG</sequence>
<feature type="region of interest" description="Disordered" evidence="1">
    <location>
        <begin position="1"/>
        <end position="21"/>
    </location>
</feature>
<organism evidence="2 3">
    <name type="scientific">Terrabacter tumescens</name>
    <dbReference type="NCBI Taxonomy" id="60443"/>
    <lineage>
        <taxon>Bacteria</taxon>
        <taxon>Bacillati</taxon>
        <taxon>Actinomycetota</taxon>
        <taxon>Actinomycetes</taxon>
        <taxon>Micrococcales</taxon>
        <taxon>Intrasporangiaceae</taxon>
        <taxon>Terrabacter</taxon>
    </lineage>
</organism>
<comment type="caution">
    <text evidence="2">The sequence shown here is derived from an EMBL/GenBank/DDBJ whole genome shotgun (WGS) entry which is preliminary data.</text>
</comment>
<protein>
    <recommendedName>
        <fullName evidence="4">Ester cyclase</fullName>
    </recommendedName>
</protein>